<evidence type="ECO:0000313" key="2">
    <source>
        <dbReference type="EMBL" id="MDR6431254.1"/>
    </source>
</evidence>
<dbReference type="EMBL" id="JAVDQT010000001">
    <property type="protein sequence ID" value="MDR6431254.1"/>
    <property type="molecule type" value="Genomic_DNA"/>
</dbReference>
<reference evidence="2 3" key="1">
    <citation type="submission" date="2023-07" db="EMBL/GenBank/DDBJ databases">
        <title>Sorghum-associated microbial communities from plants grown in Nebraska, USA.</title>
        <authorList>
            <person name="Schachtman D."/>
        </authorList>
    </citation>
    <scope>NUCLEOTIDE SEQUENCE [LARGE SCALE GENOMIC DNA]</scope>
    <source>
        <strain evidence="2 3">DS1730</strain>
    </source>
</reference>
<feature type="region of interest" description="Disordered" evidence="1">
    <location>
        <begin position="251"/>
        <end position="381"/>
    </location>
</feature>
<accession>A0ABU1M5D7</accession>
<evidence type="ECO:0000313" key="3">
    <source>
        <dbReference type="Proteomes" id="UP001184614"/>
    </source>
</evidence>
<dbReference type="RefSeq" id="WP_310010453.1">
    <property type="nucleotide sequence ID" value="NZ_JAVDQT010000001.1"/>
</dbReference>
<dbReference type="Proteomes" id="UP001184614">
    <property type="component" value="Unassembled WGS sequence"/>
</dbReference>
<organism evidence="2 3">
    <name type="scientific">Brucella pseudogrignonensis</name>
    <dbReference type="NCBI Taxonomy" id="419475"/>
    <lineage>
        <taxon>Bacteria</taxon>
        <taxon>Pseudomonadati</taxon>
        <taxon>Pseudomonadota</taxon>
        <taxon>Alphaproteobacteria</taxon>
        <taxon>Hyphomicrobiales</taxon>
        <taxon>Brucellaceae</taxon>
        <taxon>Brucella/Ochrobactrum group</taxon>
        <taxon>Brucella</taxon>
    </lineage>
</organism>
<sequence>MSGQDIITAEGEIISAPTSSEQMSLAIGLTKAEIDQQITTARAYPRLVSRVTQNILSLVTIDEQSAEECSYALPRGGKAIVGPSIRLAEIIAGQWGNCRVGARVVHVDRVERFVEAEGIFHDLETNTATTARVRRSISDRYGNLYKDDMIIVTGNAACSIAKRNAILGGVPKAVWRKAYAEAEKVVKGDVKTLVERRTTIFKAFAAFGVKPEQLFASLGIAGEDDISLEHIPTLTGMRSALKSGEATVEEMFGNQSKVEGEKKSTGQKMADFANGDGSDNSKKKEKAKPETTQAEQGSKPASDKKEAGQQQPRVNEETALNPPTTDDLEIARDKGHDAFHSGMPRETCPREFNARGREQERDAWLEGFDSAAQDEAGARNS</sequence>
<evidence type="ECO:0000256" key="1">
    <source>
        <dbReference type="SAM" id="MobiDB-lite"/>
    </source>
</evidence>
<comment type="caution">
    <text evidence="2">The sequence shown here is derived from an EMBL/GenBank/DDBJ whole genome shotgun (WGS) entry which is preliminary data.</text>
</comment>
<proteinExistence type="predicted"/>
<name>A0ABU1M5D7_9HYPH</name>
<protein>
    <submittedName>
        <fullName evidence="2">Ribosome modulation factor</fullName>
    </submittedName>
</protein>
<feature type="compositionally biased region" description="Basic and acidic residues" evidence="1">
    <location>
        <begin position="329"/>
        <end position="339"/>
    </location>
</feature>
<keyword evidence="3" id="KW-1185">Reference proteome</keyword>
<feature type="compositionally biased region" description="Basic and acidic residues" evidence="1">
    <location>
        <begin position="347"/>
        <end position="364"/>
    </location>
</feature>
<gene>
    <name evidence="2" type="ORF">J2782_000959</name>
</gene>